<feature type="region of interest" description="Disordered" evidence="1">
    <location>
        <begin position="1"/>
        <end position="125"/>
    </location>
</feature>
<feature type="compositionally biased region" description="Gly residues" evidence="1">
    <location>
        <begin position="89"/>
        <end position="104"/>
    </location>
</feature>
<feature type="compositionally biased region" description="Gly residues" evidence="1">
    <location>
        <begin position="115"/>
        <end position="125"/>
    </location>
</feature>
<protein>
    <submittedName>
        <fullName evidence="2">Jg19149 protein</fullName>
    </submittedName>
</protein>
<comment type="caution">
    <text evidence="2">The sequence shown here is derived from an EMBL/GenBank/DDBJ whole genome shotgun (WGS) entry which is preliminary data.</text>
</comment>
<accession>A0A8S4QPJ8</accession>
<dbReference type="AlphaFoldDB" id="A0A8S4QPJ8"/>
<sequence length="125" mass="12639">MVPPQGQMDKWTGSWSERPQLFSGGPLPELKQTPVLKNRRSGYVRTSQRSATPQCRGLEDGAVANGCTGGNRGPPQLLSQSPQGWSGHRSGGAAAGGLSPGQGGTSAADKRCQGAGPGGTAGGPE</sequence>
<keyword evidence="3" id="KW-1185">Reference proteome</keyword>
<reference evidence="2" key="1">
    <citation type="submission" date="2022-03" db="EMBL/GenBank/DDBJ databases">
        <authorList>
            <person name="Lindestad O."/>
        </authorList>
    </citation>
    <scope>NUCLEOTIDE SEQUENCE</scope>
</reference>
<evidence type="ECO:0000313" key="2">
    <source>
        <dbReference type="EMBL" id="CAH2216459.1"/>
    </source>
</evidence>
<organism evidence="2 3">
    <name type="scientific">Pararge aegeria aegeria</name>
    <dbReference type="NCBI Taxonomy" id="348720"/>
    <lineage>
        <taxon>Eukaryota</taxon>
        <taxon>Metazoa</taxon>
        <taxon>Ecdysozoa</taxon>
        <taxon>Arthropoda</taxon>
        <taxon>Hexapoda</taxon>
        <taxon>Insecta</taxon>
        <taxon>Pterygota</taxon>
        <taxon>Neoptera</taxon>
        <taxon>Endopterygota</taxon>
        <taxon>Lepidoptera</taxon>
        <taxon>Glossata</taxon>
        <taxon>Ditrysia</taxon>
        <taxon>Papilionoidea</taxon>
        <taxon>Nymphalidae</taxon>
        <taxon>Satyrinae</taxon>
        <taxon>Satyrini</taxon>
        <taxon>Parargina</taxon>
        <taxon>Pararge</taxon>
    </lineage>
</organism>
<dbReference type="EMBL" id="CAKXAJ010015560">
    <property type="protein sequence ID" value="CAH2216459.1"/>
    <property type="molecule type" value="Genomic_DNA"/>
</dbReference>
<name>A0A8S4QPJ8_9NEOP</name>
<dbReference type="Proteomes" id="UP000838756">
    <property type="component" value="Unassembled WGS sequence"/>
</dbReference>
<evidence type="ECO:0000313" key="3">
    <source>
        <dbReference type="Proteomes" id="UP000838756"/>
    </source>
</evidence>
<evidence type="ECO:0000256" key="1">
    <source>
        <dbReference type="SAM" id="MobiDB-lite"/>
    </source>
</evidence>
<gene>
    <name evidence="2" type="primary">jg19149</name>
    <name evidence="2" type="ORF">PAEG_LOCUS4505</name>
</gene>
<proteinExistence type="predicted"/>
<feature type="compositionally biased region" description="Polar residues" evidence="1">
    <location>
        <begin position="44"/>
        <end position="53"/>
    </location>
</feature>